<dbReference type="Pfam" id="PF16925">
    <property type="entry name" value="TetR_C_13"/>
    <property type="match status" value="1"/>
</dbReference>
<feature type="DNA-binding region" description="H-T-H motif" evidence="4">
    <location>
        <begin position="31"/>
        <end position="50"/>
    </location>
</feature>
<dbReference type="GO" id="GO:0003677">
    <property type="term" value="F:DNA binding"/>
    <property type="evidence" value="ECO:0007669"/>
    <property type="project" value="UniProtKB-UniRule"/>
</dbReference>
<evidence type="ECO:0000256" key="4">
    <source>
        <dbReference type="PROSITE-ProRule" id="PRU00335"/>
    </source>
</evidence>
<dbReference type="SUPFAM" id="SSF46689">
    <property type="entry name" value="Homeodomain-like"/>
    <property type="match status" value="1"/>
</dbReference>
<dbReference type="Gene3D" id="1.10.10.60">
    <property type="entry name" value="Homeodomain-like"/>
    <property type="match status" value="1"/>
</dbReference>
<dbReference type="InterPro" id="IPR001647">
    <property type="entry name" value="HTH_TetR"/>
</dbReference>
<name>A0A4U6BIU1_9BRAD</name>
<dbReference type="PRINTS" id="PR00455">
    <property type="entry name" value="HTHTETR"/>
</dbReference>
<evidence type="ECO:0000256" key="2">
    <source>
        <dbReference type="ARBA" id="ARBA00023125"/>
    </source>
</evidence>
<evidence type="ECO:0000313" key="7">
    <source>
        <dbReference type="Proteomes" id="UP000034832"/>
    </source>
</evidence>
<dbReference type="InterPro" id="IPR023772">
    <property type="entry name" value="DNA-bd_HTH_TetR-type_CS"/>
</dbReference>
<dbReference type="OrthoDB" id="9795242at2"/>
<dbReference type="EMBL" id="LBIA02000001">
    <property type="protein sequence ID" value="TKT69987.1"/>
    <property type="molecule type" value="Genomic_DNA"/>
</dbReference>
<dbReference type="STRING" id="211460.YH63_18550"/>
<reference evidence="6" key="1">
    <citation type="submission" date="2019-04" db="EMBL/GenBank/DDBJ databases">
        <title>Whole genome sequencing of cave bacteria.</title>
        <authorList>
            <person name="Gan H.M."/>
            <person name="Barton H."/>
            <person name="Savka M.A."/>
        </authorList>
    </citation>
    <scope>NUCLEOTIDE SEQUENCE [LARGE SCALE GENOMIC DNA]</scope>
    <source>
        <strain evidence="6">LC387</strain>
    </source>
</reference>
<comment type="caution">
    <text evidence="6">The sequence shown here is derived from an EMBL/GenBank/DDBJ whole genome shotgun (WGS) entry which is preliminary data.</text>
</comment>
<dbReference type="RefSeq" id="WP_046829336.1">
    <property type="nucleotide sequence ID" value="NZ_LBIA02000001.1"/>
</dbReference>
<dbReference type="PANTHER" id="PTHR47506">
    <property type="entry name" value="TRANSCRIPTIONAL REGULATORY PROTEIN"/>
    <property type="match status" value="1"/>
</dbReference>
<dbReference type="Pfam" id="PF00440">
    <property type="entry name" value="TetR_N"/>
    <property type="match status" value="1"/>
</dbReference>
<keyword evidence="2 4" id="KW-0238">DNA-binding</keyword>
<keyword evidence="3" id="KW-0804">Transcription</keyword>
<proteinExistence type="predicted"/>
<dbReference type="InterPro" id="IPR011075">
    <property type="entry name" value="TetR_C"/>
</dbReference>
<keyword evidence="7" id="KW-1185">Reference proteome</keyword>
<dbReference type="InterPro" id="IPR036271">
    <property type="entry name" value="Tet_transcr_reg_TetR-rel_C_sf"/>
</dbReference>
<dbReference type="PANTHER" id="PTHR47506:SF1">
    <property type="entry name" value="HTH-TYPE TRANSCRIPTIONAL REGULATOR YJDC"/>
    <property type="match status" value="1"/>
</dbReference>
<evidence type="ECO:0000256" key="3">
    <source>
        <dbReference type="ARBA" id="ARBA00023163"/>
    </source>
</evidence>
<sequence>MAMGRPREFDLDQALENALHVFWEKGYEGASMTDLTEAMGITKPSLYAAFGNKEELFRKAFDAYADGPAGYTKLALQQPTARAVIEHLLYGEVDAVTDPDCPAGCLSINGALTCGDAAESIKQELVARRAKFESDLRERFEQARSDGDLPAHADAEVLARYASTIAQGIAVQAVGGAKRDELKKIVEVVLMTWPPVAAQ</sequence>
<dbReference type="AlphaFoldDB" id="A0A4U6BIU1"/>
<evidence type="ECO:0000256" key="1">
    <source>
        <dbReference type="ARBA" id="ARBA00023015"/>
    </source>
</evidence>
<dbReference type="PROSITE" id="PS01081">
    <property type="entry name" value="HTH_TETR_1"/>
    <property type="match status" value="1"/>
</dbReference>
<dbReference type="PROSITE" id="PS50977">
    <property type="entry name" value="HTH_TETR_2"/>
    <property type="match status" value="1"/>
</dbReference>
<dbReference type="SUPFAM" id="SSF48498">
    <property type="entry name" value="Tetracyclin repressor-like, C-terminal domain"/>
    <property type="match status" value="1"/>
</dbReference>
<accession>A0A4U6BIU1</accession>
<dbReference type="Proteomes" id="UP000034832">
    <property type="component" value="Unassembled WGS sequence"/>
</dbReference>
<gene>
    <name evidence="6" type="ORF">YH63_000300</name>
</gene>
<dbReference type="Gene3D" id="1.10.357.10">
    <property type="entry name" value="Tetracycline Repressor, domain 2"/>
    <property type="match status" value="1"/>
</dbReference>
<organism evidence="6 7">
    <name type="scientific">Afipia massiliensis</name>
    <dbReference type="NCBI Taxonomy" id="211460"/>
    <lineage>
        <taxon>Bacteria</taxon>
        <taxon>Pseudomonadati</taxon>
        <taxon>Pseudomonadota</taxon>
        <taxon>Alphaproteobacteria</taxon>
        <taxon>Hyphomicrobiales</taxon>
        <taxon>Nitrobacteraceae</taxon>
        <taxon>Afipia</taxon>
    </lineage>
</organism>
<feature type="domain" description="HTH tetR-type" evidence="5">
    <location>
        <begin position="8"/>
        <end position="68"/>
    </location>
</feature>
<protein>
    <submittedName>
        <fullName evidence="6">TetR/AcrR family transcriptional regulator</fullName>
    </submittedName>
</protein>
<evidence type="ECO:0000313" key="6">
    <source>
        <dbReference type="EMBL" id="TKT69987.1"/>
    </source>
</evidence>
<keyword evidence="1" id="KW-0805">Transcription regulation</keyword>
<evidence type="ECO:0000259" key="5">
    <source>
        <dbReference type="PROSITE" id="PS50977"/>
    </source>
</evidence>
<dbReference type="InterPro" id="IPR009057">
    <property type="entry name" value="Homeodomain-like_sf"/>
</dbReference>